<sequence length="80" mass="9378">MRHSELKLLSEQELTELALKLWDKLKQETGSIDLFSVTPFNETRSNLNRVLTRLDKARDWTSPWGDHDGIEQNILNWIKG</sequence>
<dbReference type="EMBL" id="MF668286">
    <property type="protein sequence ID" value="ASZ75055.1"/>
    <property type="molecule type" value="Genomic_DNA"/>
</dbReference>
<evidence type="ECO:0000313" key="2">
    <source>
        <dbReference type="Proteomes" id="UP000231419"/>
    </source>
</evidence>
<keyword evidence="2" id="KW-1185">Reference proteome</keyword>
<reference evidence="2" key="1">
    <citation type="submission" date="2017-08" db="EMBL/GenBank/DDBJ databases">
        <authorList>
            <person name="de Groot N.N."/>
        </authorList>
    </citation>
    <scope>NUCLEOTIDE SEQUENCE [LARGE SCALE GENOMIC DNA]</scope>
</reference>
<gene>
    <name evidence="1" type="ORF">SEA_TRINA_277</name>
</gene>
<proteinExistence type="predicted"/>
<dbReference type="Proteomes" id="UP000231419">
    <property type="component" value="Segment"/>
</dbReference>
<name>A0A2D0ZMC4_9CAUD</name>
<evidence type="ECO:0000313" key="1">
    <source>
        <dbReference type="EMBL" id="ASZ75055.1"/>
    </source>
</evidence>
<accession>A0A2D0ZMC4</accession>
<protein>
    <submittedName>
        <fullName evidence="1">Uncharacterized protein</fullName>
    </submittedName>
</protein>
<organism evidence="1 2">
    <name type="scientific">Rhodococcus phage Trina</name>
    <dbReference type="NCBI Taxonomy" id="2027905"/>
    <lineage>
        <taxon>Viruses</taxon>
        <taxon>Duplodnaviria</taxon>
        <taxon>Heunggongvirae</taxon>
        <taxon>Uroviricota</taxon>
        <taxon>Caudoviricetes</taxon>
        <taxon>Trinavirus</taxon>
        <taxon>Trinavirus trina</taxon>
    </lineage>
</organism>